<keyword evidence="3" id="KW-1185">Reference proteome</keyword>
<name>A0A8X6YDZ1_9ARAC</name>
<evidence type="ECO:0000313" key="2">
    <source>
        <dbReference type="EMBL" id="GFY71125.1"/>
    </source>
</evidence>
<sequence length="99" mass="10455">MKTLRPGARRIPAKGAFPPKKPERSSFRPGSSVRGTRTGRAQIQNEFNGEGSTGGRAGLSAVSKLSVDRIRFNSAAYSAECVGVGCRNATVDMALRSVS</sequence>
<comment type="caution">
    <text evidence="2">The sequence shown here is derived from an EMBL/GenBank/DDBJ whole genome shotgun (WGS) entry which is preliminary data.</text>
</comment>
<protein>
    <submittedName>
        <fullName evidence="2">Uncharacterized protein</fullName>
    </submittedName>
</protein>
<accession>A0A8X6YDZ1</accession>
<feature type="region of interest" description="Disordered" evidence="1">
    <location>
        <begin position="1"/>
        <end position="58"/>
    </location>
</feature>
<feature type="compositionally biased region" description="Polar residues" evidence="1">
    <location>
        <begin position="33"/>
        <end position="47"/>
    </location>
</feature>
<evidence type="ECO:0000313" key="3">
    <source>
        <dbReference type="Proteomes" id="UP000886998"/>
    </source>
</evidence>
<proteinExistence type="predicted"/>
<organism evidence="2 3">
    <name type="scientific">Trichonephila inaurata madagascariensis</name>
    <dbReference type="NCBI Taxonomy" id="2747483"/>
    <lineage>
        <taxon>Eukaryota</taxon>
        <taxon>Metazoa</taxon>
        <taxon>Ecdysozoa</taxon>
        <taxon>Arthropoda</taxon>
        <taxon>Chelicerata</taxon>
        <taxon>Arachnida</taxon>
        <taxon>Araneae</taxon>
        <taxon>Araneomorphae</taxon>
        <taxon>Entelegynae</taxon>
        <taxon>Araneoidea</taxon>
        <taxon>Nephilidae</taxon>
        <taxon>Trichonephila</taxon>
        <taxon>Trichonephila inaurata</taxon>
    </lineage>
</organism>
<dbReference type="AlphaFoldDB" id="A0A8X6YDZ1"/>
<dbReference type="EMBL" id="BMAV01018626">
    <property type="protein sequence ID" value="GFY71125.1"/>
    <property type="molecule type" value="Genomic_DNA"/>
</dbReference>
<evidence type="ECO:0000256" key="1">
    <source>
        <dbReference type="SAM" id="MobiDB-lite"/>
    </source>
</evidence>
<gene>
    <name evidence="2" type="ORF">TNIN_333861</name>
</gene>
<reference evidence="2" key="1">
    <citation type="submission" date="2020-08" db="EMBL/GenBank/DDBJ databases">
        <title>Multicomponent nature underlies the extraordinary mechanical properties of spider dragline silk.</title>
        <authorList>
            <person name="Kono N."/>
            <person name="Nakamura H."/>
            <person name="Mori M."/>
            <person name="Yoshida Y."/>
            <person name="Ohtoshi R."/>
            <person name="Malay A.D."/>
            <person name="Moran D.A.P."/>
            <person name="Tomita M."/>
            <person name="Numata K."/>
            <person name="Arakawa K."/>
        </authorList>
    </citation>
    <scope>NUCLEOTIDE SEQUENCE</scope>
</reference>
<dbReference type="Proteomes" id="UP000886998">
    <property type="component" value="Unassembled WGS sequence"/>
</dbReference>